<protein>
    <submittedName>
        <fullName evidence="4">Uncharacterized protein K02A2.6-like</fullName>
    </submittedName>
</protein>
<reference evidence="4" key="1">
    <citation type="submission" date="2025-08" db="UniProtKB">
        <authorList>
            <consortium name="RefSeq"/>
        </authorList>
    </citation>
    <scope>IDENTIFICATION</scope>
</reference>
<dbReference type="Gene3D" id="3.30.420.10">
    <property type="entry name" value="Ribonuclease H-like superfamily/Ribonuclease H"/>
    <property type="match status" value="1"/>
</dbReference>
<dbReference type="InterPro" id="IPR036397">
    <property type="entry name" value="RNaseH_sf"/>
</dbReference>
<dbReference type="OrthoDB" id="5988424at2759"/>
<dbReference type="Proteomes" id="UP000694845">
    <property type="component" value="Unplaced"/>
</dbReference>
<dbReference type="PROSITE" id="PS50994">
    <property type="entry name" value="INTEGRASE"/>
    <property type="match status" value="1"/>
</dbReference>
<evidence type="ECO:0000313" key="4">
    <source>
        <dbReference type="RefSeq" id="XP_022094926.1"/>
    </source>
</evidence>
<dbReference type="RefSeq" id="XP_022094926.1">
    <property type="nucleotide sequence ID" value="XM_022239234.1"/>
</dbReference>
<feature type="compositionally biased region" description="Polar residues" evidence="1">
    <location>
        <begin position="343"/>
        <end position="369"/>
    </location>
</feature>
<feature type="region of interest" description="Disordered" evidence="1">
    <location>
        <begin position="288"/>
        <end position="369"/>
    </location>
</feature>
<name>A0A8B7YUB4_ACAPL</name>
<dbReference type="AlphaFoldDB" id="A0A8B7YUB4"/>
<dbReference type="GeneID" id="110981578"/>
<dbReference type="InterPro" id="IPR012337">
    <property type="entry name" value="RNaseH-like_sf"/>
</dbReference>
<keyword evidence="3" id="KW-1185">Reference proteome</keyword>
<evidence type="ECO:0000313" key="3">
    <source>
        <dbReference type="Proteomes" id="UP000694845"/>
    </source>
</evidence>
<feature type="domain" description="Integrase catalytic" evidence="2">
    <location>
        <begin position="48"/>
        <end position="200"/>
    </location>
</feature>
<evidence type="ECO:0000256" key="1">
    <source>
        <dbReference type="SAM" id="MobiDB-lite"/>
    </source>
</evidence>
<dbReference type="OMA" id="STDFCGP"/>
<dbReference type="PANTHER" id="PTHR37984:SF11">
    <property type="entry name" value="INTEGRASE CATALYTIC DOMAIN-CONTAINING PROTEIN"/>
    <property type="match status" value="1"/>
</dbReference>
<accession>A0A8B7YUB4</accession>
<sequence length="369" mass="42552">MTKTKQLLREKVWFPNMDTLVDNTVRDYLSCQLTTPNDTRTPLTMSTLTDGPWLEVSIDFCDLPTGEHLLVVMDDYSRFPEVEIVTSTSARSVIPKLDRILATFGIPKVVRSDNWPPFNSTEFSSFADYLGFHHRKVTQRWPRANGEVERFMKTIKKTYRTAITDRIPWKQALYKFLRNYRATPHATTGVAPATLLFGRPLRTRLPETVHKSRAKPVRLRDKCKKAEMKQYADNREHARPKNIEIGDTVLLRRDGLVAKHQTPYHTHPYTVTAKKGSMVTAQRGTHTVTRNISRNKHIQTKTPTQQDPEESDIEDMTNPTHTPTRAPAPRQNPARNRHPPTHLWQNLESRHSSIQRSYSAKIDNSVQKV</sequence>
<dbReference type="FunFam" id="3.30.420.10:FF:000063">
    <property type="entry name" value="Retrovirus-related Pol polyprotein from transposon 297-like Protein"/>
    <property type="match status" value="1"/>
</dbReference>
<organism evidence="3 4">
    <name type="scientific">Acanthaster planci</name>
    <name type="common">Crown-of-thorns starfish</name>
    <dbReference type="NCBI Taxonomy" id="133434"/>
    <lineage>
        <taxon>Eukaryota</taxon>
        <taxon>Metazoa</taxon>
        <taxon>Echinodermata</taxon>
        <taxon>Eleutherozoa</taxon>
        <taxon>Asterozoa</taxon>
        <taxon>Asteroidea</taxon>
        <taxon>Valvatacea</taxon>
        <taxon>Valvatida</taxon>
        <taxon>Acanthasteridae</taxon>
        <taxon>Acanthaster</taxon>
    </lineage>
</organism>
<feature type="compositionally biased region" description="Low complexity" evidence="1">
    <location>
        <begin position="317"/>
        <end position="329"/>
    </location>
</feature>
<dbReference type="KEGG" id="aplc:110981578"/>
<dbReference type="Pfam" id="PF00665">
    <property type="entry name" value="rve"/>
    <property type="match status" value="1"/>
</dbReference>
<dbReference type="InterPro" id="IPR050951">
    <property type="entry name" value="Retrovirus_Pol_polyprotein"/>
</dbReference>
<evidence type="ECO:0000259" key="2">
    <source>
        <dbReference type="PROSITE" id="PS50994"/>
    </source>
</evidence>
<dbReference type="SUPFAM" id="SSF53098">
    <property type="entry name" value="Ribonuclease H-like"/>
    <property type="match status" value="1"/>
</dbReference>
<dbReference type="GO" id="GO:0015074">
    <property type="term" value="P:DNA integration"/>
    <property type="evidence" value="ECO:0007669"/>
    <property type="project" value="InterPro"/>
</dbReference>
<dbReference type="GO" id="GO:0003676">
    <property type="term" value="F:nucleic acid binding"/>
    <property type="evidence" value="ECO:0007669"/>
    <property type="project" value="InterPro"/>
</dbReference>
<dbReference type="InterPro" id="IPR001584">
    <property type="entry name" value="Integrase_cat-core"/>
</dbReference>
<proteinExistence type="predicted"/>
<gene>
    <name evidence="4" type="primary">LOC110981578</name>
</gene>
<dbReference type="PANTHER" id="PTHR37984">
    <property type="entry name" value="PROTEIN CBG26694"/>
    <property type="match status" value="1"/>
</dbReference>